<accession>A0A2X2LH05</accession>
<dbReference type="AlphaFoldDB" id="A0A2X2LH05"/>
<reference evidence="1 2" key="1">
    <citation type="submission" date="2018-06" db="EMBL/GenBank/DDBJ databases">
        <authorList>
            <consortium name="Pathogen Informatics"/>
            <person name="Doyle S."/>
        </authorList>
    </citation>
    <scope>NUCLEOTIDE SEQUENCE [LARGE SCALE GENOMIC DNA]</scope>
    <source>
        <strain evidence="1 2">NCTC11343</strain>
    </source>
</reference>
<name>A0A2X2LH05_SPHMU</name>
<dbReference type="EMBL" id="UAUU01000009">
    <property type="protein sequence ID" value="SPZ88610.1"/>
    <property type="molecule type" value="Genomic_DNA"/>
</dbReference>
<dbReference type="GeneID" id="97183438"/>
<evidence type="ECO:0000313" key="1">
    <source>
        <dbReference type="EMBL" id="SPZ88610.1"/>
    </source>
</evidence>
<protein>
    <recommendedName>
        <fullName evidence="3">Carboxypeptidase regulatory-like domain-containing protein</fullName>
    </recommendedName>
</protein>
<organism evidence="1 2">
    <name type="scientific">Sphingobacterium multivorum</name>
    <dbReference type="NCBI Taxonomy" id="28454"/>
    <lineage>
        <taxon>Bacteria</taxon>
        <taxon>Pseudomonadati</taxon>
        <taxon>Bacteroidota</taxon>
        <taxon>Sphingobacteriia</taxon>
        <taxon>Sphingobacteriales</taxon>
        <taxon>Sphingobacteriaceae</taxon>
        <taxon>Sphingobacterium</taxon>
    </lineage>
</organism>
<proteinExistence type="predicted"/>
<evidence type="ECO:0008006" key="3">
    <source>
        <dbReference type="Google" id="ProtNLM"/>
    </source>
</evidence>
<gene>
    <name evidence="1" type="ORF">NCTC11343_03586</name>
</gene>
<dbReference type="RefSeq" id="WP_112375386.1">
    <property type="nucleotide sequence ID" value="NZ_CP069793.1"/>
</dbReference>
<sequence length="172" mass="19265">MADHSFTVKGILFVTDKAGYASFKKLPYGSYLFFSPKQGQYMAVSKVIAIQQSNLEIQIPLQRGGMVQGAVRVEYTQGLSLETDLNLDIYKVLAKDRNGRVIEMYTDKDGHFEFGLPEGAYSFYLDNASFPVNVFTDQEAQSGTVKLDADLVLEPFVLKVKSKKVNVKRFGQ</sequence>
<evidence type="ECO:0000313" key="2">
    <source>
        <dbReference type="Proteomes" id="UP000251241"/>
    </source>
</evidence>
<dbReference type="Proteomes" id="UP000251241">
    <property type="component" value="Unassembled WGS sequence"/>
</dbReference>